<dbReference type="EMBL" id="JALQCY010000001">
    <property type="protein sequence ID" value="MCK9792321.1"/>
    <property type="molecule type" value="Genomic_DNA"/>
</dbReference>
<evidence type="ECO:0000313" key="4">
    <source>
        <dbReference type="Proteomes" id="UP001651050"/>
    </source>
</evidence>
<sequence>MSGTDARPRSLSRWLRAHRVLVALGAAAVLLAAYAAGATVVAAERDGDARAAGTLAASTAAELASTRTELDAVVARAETAESRIDDAETAAAARQAELDERESGLDEREQDVADRETAVSKTEKTIESSRIDEGVWTVGTDVAAGTYRTTAPVSGDCYWAIYRSGTNQDDIVQNDIVTGGHPVVTLRDGQDFETNRCGTWDKQ</sequence>
<gene>
    <name evidence="3" type="ORF">M1843_00995</name>
</gene>
<dbReference type="RefSeq" id="WP_416342196.1">
    <property type="nucleotide sequence ID" value="NZ_JALQCY010000001.1"/>
</dbReference>
<keyword evidence="1" id="KW-0175">Coiled coil</keyword>
<proteinExistence type="predicted"/>
<keyword evidence="4" id="KW-1185">Reference proteome</keyword>
<protein>
    <recommendedName>
        <fullName evidence="5">Secreted protein</fullName>
    </recommendedName>
</protein>
<evidence type="ECO:0000256" key="2">
    <source>
        <dbReference type="SAM" id="MobiDB-lite"/>
    </source>
</evidence>
<name>A0ABT0IYJ0_9MICO</name>
<feature type="coiled-coil region" evidence="1">
    <location>
        <begin position="70"/>
        <end position="97"/>
    </location>
</feature>
<evidence type="ECO:0008006" key="5">
    <source>
        <dbReference type="Google" id="ProtNLM"/>
    </source>
</evidence>
<accession>A0ABT0IYJ0</accession>
<evidence type="ECO:0000313" key="3">
    <source>
        <dbReference type="EMBL" id="MCK9792321.1"/>
    </source>
</evidence>
<organism evidence="3 4">
    <name type="scientific">Isoptericola peretonis</name>
    <dbReference type="NCBI Taxonomy" id="2918523"/>
    <lineage>
        <taxon>Bacteria</taxon>
        <taxon>Bacillati</taxon>
        <taxon>Actinomycetota</taxon>
        <taxon>Actinomycetes</taxon>
        <taxon>Micrococcales</taxon>
        <taxon>Promicromonosporaceae</taxon>
        <taxon>Isoptericola</taxon>
    </lineage>
</organism>
<evidence type="ECO:0000256" key="1">
    <source>
        <dbReference type="SAM" id="Coils"/>
    </source>
</evidence>
<reference evidence="3 4" key="1">
    <citation type="submission" date="2022-02" db="EMBL/GenBank/DDBJ databases">
        <title>The car tank lid bacteriome: a reservoir of bacteria with potential in bioremediation of fuel.</title>
        <authorList>
            <person name="Vidal-Verdu A."/>
            <person name="Gomez-Martinez D."/>
            <person name="Latorre-Perez A."/>
            <person name="Pereto J."/>
            <person name="Porcar M."/>
        </authorList>
    </citation>
    <scope>NUCLEOTIDE SEQUENCE [LARGE SCALE GENOMIC DNA]</scope>
    <source>
        <strain evidence="3 4">4D.3</strain>
    </source>
</reference>
<comment type="caution">
    <text evidence="3">The sequence shown here is derived from an EMBL/GenBank/DDBJ whole genome shotgun (WGS) entry which is preliminary data.</text>
</comment>
<dbReference type="Proteomes" id="UP001651050">
    <property type="component" value="Unassembled WGS sequence"/>
</dbReference>
<feature type="region of interest" description="Disordered" evidence="2">
    <location>
        <begin position="97"/>
        <end position="126"/>
    </location>
</feature>